<dbReference type="EMBL" id="JQCE01000006">
    <property type="protein sequence ID" value="KRO18029.1"/>
    <property type="molecule type" value="Genomic_DNA"/>
</dbReference>
<dbReference type="PATRIC" id="fig|1293598.4.peg.1900"/>
<evidence type="ECO:0000256" key="1">
    <source>
        <dbReference type="SAM" id="SignalP"/>
    </source>
</evidence>
<reference evidence="2 3" key="1">
    <citation type="journal article" date="2015" name="Genome Announc.">
        <title>Expanding the biotechnology potential of lactobacilli through comparative genomics of 213 strains and associated genera.</title>
        <authorList>
            <person name="Sun Z."/>
            <person name="Harris H.M."/>
            <person name="McCann A."/>
            <person name="Guo C."/>
            <person name="Argimon S."/>
            <person name="Zhang W."/>
            <person name="Yang X."/>
            <person name="Jeffery I.B."/>
            <person name="Cooney J.C."/>
            <person name="Kagawa T.F."/>
            <person name="Liu W."/>
            <person name="Song Y."/>
            <person name="Salvetti E."/>
            <person name="Wrobel A."/>
            <person name="Rasinkangas P."/>
            <person name="Parkhill J."/>
            <person name="Rea M.C."/>
            <person name="O'Sullivan O."/>
            <person name="Ritari J."/>
            <person name="Douillard F.P."/>
            <person name="Paul Ross R."/>
            <person name="Yang R."/>
            <person name="Briner A.E."/>
            <person name="Felis G.E."/>
            <person name="de Vos W.M."/>
            <person name="Barrangou R."/>
            <person name="Klaenhammer T.R."/>
            <person name="Caufield P.W."/>
            <person name="Cui Y."/>
            <person name="Zhang H."/>
            <person name="O'Toole P.W."/>
        </authorList>
    </citation>
    <scope>NUCLEOTIDE SEQUENCE [LARGE SCALE GENOMIC DNA]</scope>
    <source>
        <strain evidence="2 3">DSM 24301</strain>
    </source>
</reference>
<dbReference type="AlphaFoldDB" id="A0A0R2N1Y8"/>
<evidence type="ECO:0000313" key="2">
    <source>
        <dbReference type="EMBL" id="KRO18029.1"/>
    </source>
</evidence>
<protein>
    <recommendedName>
        <fullName evidence="4">TPM domain-containing protein</fullName>
    </recommendedName>
</protein>
<keyword evidence="1" id="KW-0732">Signal</keyword>
<organism evidence="2 3">
    <name type="scientific">Lacticaseibacillus saniviri JCM 17471 = DSM 24301</name>
    <dbReference type="NCBI Taxonomy" id="1293598"/>
    <lineage>
        <taxon>Bacteria</taxon>
        <taxon>Bacillati</taxon>
        <taxon>Bacillota</taxon>
        <taxon>Bacilli</taxon>
        <taxon>Lactobacillales</taxon>
        <taxon>Lactobacillaceae</taxon>
        <taxon>Lacticaseibacillus</taxon>
    </lineage>
</organism>
<feature type="chain" id="PRO_5038748934" description="TPM domain-containing protein" evidence="1">
    <location>
        <begin position="24"/>
        <end position="222"/>
    </location>
</feature>
<sequence>MKKLWFGLLVVLVGILMTPAARVAASGAVHDDVGILTKADRAEIIAINRRLKKAKVKAPIRVVILKKSDHYSDLQDELQSEYESGNIVELPNDVSPATLGVAEVDDKYRIFFRMPDNVGNDFENWYVSAFLSRTDVTRANVMAWVRRYSWFMLHHHVSALPGDERFSLESLRDWMFSFWLAWWLYLFIRAVRRTPPSGMPDDPDAAFDDGYYFGYTEGRDDQ</sequence>
<keyword evidence="3" id="KW-1185">Reference proteome</keyword>
<dbReference type="STRING" id="1293598.IV56_GL001825"/>
<proteinExistence type="predicted"/>
<evidence type="ECO:0000313" key="3">
    <source>
        <dbReference type="Proteomes" id="UP000050969"/>
    </source>
</evidence>
<name>A0A0R2N1Y8_9LACO</name>
<gene>
    <name evidence="2" type="ORF">IV56_GL001825</name>
</gene>
<feature type="signal peptide" evidence="1">
    <location>
        <begin position="1"/>
        <end position="23"/>
    </location>
</feature>
<evidence type="ECO:0008006" key="4">
    <source>
        <dbReference type="Google" id="ProtNLM"/>
    </source>
</evidence>
<dbReference type="Proteomes" id="UP000050969">
    <property type="component" value="Unassembled WGS sequence"/>
</dbReference>
<accession>A0A0R2N1Y8</accession>
<dbReference type="RefSeq" id="WP_056992448.1">
    <property type="nucleotide sequence ID" value="NZ_JQCE01000006.1"/>
</dbReference>
<comment type="caution">
    <text evidence="2">The sequence shown here is derived from an EMBL/GenBank/DDBJ whole genome shotgun (WGS) entry which is preliminary data.</text>
</comment>